<reference evidence="2" key="2">
    <citation type="submission" date="2025-08" db="UniProtKB">
        <authorList>
            <consortium name="RefSeq"/>
        </authorList>
    </citation>
    <scope>IDENTIFICATION</scope>
    <source>
        <tissue evidence="2">Whole plant</tissue>
    </source>
</reference>
<reference evidence="1" key="1">
    <citation type="journal article" date="2016" name="Nat. Genet.">
        <title>The genome sequences of Arachis duranensis and Arachis ipaensis, the diploid ancestors of cultivated peanut.</title>
        <authorList>
            <person name="Bertioli D.J."/>
            <person name="Cannon S.B."/>
            <person name="Froenicke L."/>
            <person name="Huang G."/>
            <person name="Farmer A.D."/>
            <person name="Cannon E.K."/>
            <person name="Liu X."/>
            <person name="Gao D."/>
            <person name="Clevenger J."/>
            <person name="Dash S."/>
            <person name="Ren L."/>
            <person name="Moretzsohn M.C."/>
            <person name="Shirasawa K."/>
            <person name="Huang W."/>
            <person name="Vidigal B."/>
            <person name="Abernathy B."/>
            <person name="Chu Y."/>
            <person name="Niederhuth C.E."/>
            <person name="Umale P."/>
            <person name="Araujo A.C."/>
            <person name="Kozik A."/>
            <person name="Kim K.D."/>
            <person name="Burow M.D."/>
            <person name="Varshney R.K."/>
            <person name="Wang X."/>
            <person name="Zhang X."/>
            <person name="Barkley N."/>
            <person name="Guimaraes P.M."/>
            <person name="Isobe S."/>
            <person name="Guo B."/>
            <person name="Liao B."/>
            <person name="Stalker H.T."/>
            <person name="Schmitz R.J."/>
            <person name="Scheffler B.E."/>
            <person name="Leal-Bertioli S.C."/>
            <person name="Xun X."/>
            <person name="Jackson S.A."/>
            <person name="Michelmore R."/>
            <person name="Ozias-Akins P."/>
        </authorList>
    </citation>
    <scope>NUCLEOTIDE SEQUENCE [LARGE SCALE GENOMIC DNA]</scope>
    <source>
        <strain evidence="1">cv. V14167</strain>
    </source>
</reference>
<evidence type="ECO:0000313" key="1">
    <source>
        <dbReference type="Proteomes" id="UP000515211"/>
    </source>
</evidence>
<dbReference type="KEGG" id="adu:110276775"/>
<protein>
    <submittedName>
        <fullName evidence="2">Uncharacterized protein LOC110276775</fullName>
    </submittedName>
</protein>
<organism evidence="1 2">
    <name type="scientific">Arachis duranensis</name>
    <name type="common">Wild peanut</name>
    <dbReference type="NCBI Taxonomy" id="130453"/>
    <lineage>
        <taxon>Eukaryota</taxon>
        <taxon>Viridiplantae</taxon>
        <taxon>Streptophyta</taxon>
        <taxon>Embryophyta</taxon>
        <taxon>Tracheophyta</taxon>
        <taxon>Spermatophyta</taxon>
        <taxon>Magnoliopsida</taxon>
        <taxon>eudicotyledons</taxon>
        <taxon>Gunneridae</taxon>
        <taxon>Pentapetalae</taxon>
        <taxon>rosids</taxon>
        <taxon>fabids</taxon>
        <taxon>Fabales</taxon>
        <taxon>Fabaceae</taxon>
        <taxon>Papilionoideae</taxon>
        <taxon>50 kb inversion clade</taxon>
        <taxon>dalbergioids sensu lato</taxon>
        <taxon>Dalbergieae</taxon>
        <taxon>Pterocarpus clade</taxon>
        <taxon>Arachis</taxon>
    </lineage>
</organism>
<sequence length="117" mass="13310">MAVCDWDMCFIFALPGWKGTAYDARVFDNAITAPTMNFPHPPPGKYYLVDAGYPTPKGYIGPYKYTEFNQYEHANILDGEDNSYVGESSDQTLTISSSVEMDRVRDSIRDQIINYMQ</sequence>
<evidence type="ECO:0000313" key="2">
    <source>
        <dbReference type="RefSeq" id="XP_020989548.1"/>
    </source>
</evidence>
<proteinExistence type="predicted"/>
<dbReference type="Proteomes" id="UP000515211">
    <property type="component" value="Chromosome 10"/>
</dbReference>
<dbReference type="AlphaFoldDB" id="A0A6P5N397"/>
<name>A0A6P5N397_ARADU</name>
<gene>
    <name evidence="2" type="primary">LOC110276775</name>
</gene>
<dbReference type="RefSeq" id="XP_020989548.1">
    <property type="nucleotide sequence ID" value="XM_021133889.1"/>
</dbReference>
<accession>A0A6P5N397</accession>
<dbReference type="GeneID" id="110276775"/>
<keyword evidence="1" id="KW-1185">Reference proteome</keyword>